<organism evidence="3 4">
    <name type="scientific">Trametes cubensis</name>
    <dbReference type="NCBI Taxonomy" id="1111947"/>
    <lineage>
        <taxon>Eukaryota</taxon>
        <taxon>Fungi</taxon>
        <taxon>Dikarya</taxon>
        <taxon>Basidiomycota</taxon>
        <taxon>Agaricomycotina</taxon>
        <taxon>Agaricomycetes</taxon>
        <taxon>Polyporales</taxon>
        <taxon>Polyporaceae</taxon>
        <taxon>Trametes</taxon>
    </lineage>
</organism>
<evidence type="ECO:0000313" key="3">
    <source>
        <dbReference type="EMBL" id="KAJ8487586.1"/>
    </source>
</evidence>
<feature type="compositionally biased region" description="Basic residues" evidence="1">
    <location>
        <begin position="373"/>
        <end position="383"/>
    </location>
</feature>
<dbReference type="AlphaFoldDB" id="A0AAD7TZ07"/>
<name>A0AAD7TZ07_9APHY</name>
<protein>
    <recommendedName>
        <fullName evidence="2">T6SS Phospholipase effector Tle1-like catalytic domain-containing protein</fullName>
    </recommendedName>
</protein>
<gene>
    <name evidence="3" type="ORF">ONZ51_g4076</name>
</gene>
<dbReference type="InterPro" id="IPR018712">
    <property type="entry name" value="Tle1-like_cat"/>
</dbReference>
<dbReference type="PANTHER" id="PTHR33840:SF2">
    <property type="entry name" value="TLE1 PHOSPHOLIPASE DOMAIN-CONTAINING PROTEIN"/>
    <property type="match status" value="1"/>
</dbReference>
<feature type="domain" description="T6SS Phospholipase effector Tle1-like catalytic" evidence="2">
    <location>
        <begin position="63"/>
        <end position="438"/>
    </location>
</feature>
<feature type="region of interest" description="Disordered" evidence="1">
    <location>
        <begin position="343"/>
        <end position="383"/>
    </location>
</feature>
<dbReference type="Pfam" id="PF09994">
    <property type="entry name" value="T6SS_Tle1-like_cat"/>
    <property type="match status" value="1"/>
</dbReference>
<feature type="compositionally biased region" description="Low complexity" evidence="1">
    <location>
        <begin position="27"/>
        <end position="39"/>
    </location>
</feature>
<feature type="compositionally biased region" description="Polar residues" evidence="1">
    <location>
        <begin position="40"/>
        <end position="49"/>
    </location>
</feature>
<feature type="region of interest" description="Disordered" evidence="1">
    <location>
        <begin position="180"/>
        <end position="218"/>
    </location>
</feature>
<evidence type="ECO:0000313" key="4">
    <source>
        <dbReference type="Proteomes" id="UP001215151"/>
    </source>
</evidence>
<evidence type="ECO:0000256" key="1">
    <source>
        <dbReference type="SAM" id="MobiDB-lite"/>
    </source>
</evidence>
<dbReference type="Proteomes" id="UP001215151">
    <property type="component" value="Unassembled WGS sequence"/>
</dbReference>
<feature type="region of interest" description="Disordered" evidence="1">
    <location>
        <begin position="305"/>
        <end position="328"/>
    </location>
</feature>
<dbReference type="PANTHER" id="PTHR33840">
    <property type="match status" value="1"/>
</dbReference>
<feature type="compositionally biased region" description="Basic and acidic residues" evidence="1">
    <location>
        <begin position="311"/>
        <end position="325"/>
    </location>
</feature>
<comment type="caution">
    <text evidence="3">The sequence shown here is derived from an EMBL/GenBank/DDBJ whole genome shotgun (WGS) entry which is preliminary data.</text>
</comment>
<dbReference type="InterPro" id="IPR029058">
    <property type="entry name" value="AB_hydrolase_fold"/>
</dbReference>
<dbReference type="SUPFAM" id="SSF53474">
    <property type="entry name" value="alpha/beta-Hydrolases"/>
    <property type="match status" value="1"/>
</dbReference>
<evidence type="ECO:0000259" key="2">
    <source>
        <dbReference type="Pfam" id="PF09994"/>
    </source>
</evidence>
<keyword evidence="4" id="KW-1185">Reference proteome</keyword>
<reference evidence="3" key="1">
    <citation type="submission" date="2022-11" db="EMBL/GenBank/DDBJ databases">
        <title>Genome Sequence of Cubamyces cubensis.</title>
        <authorList>
            <person name="Buettner E."/>
        </authorList>
    </citation>
    <scope>NUCLEOTIDE SEQUENCE</scope>
    <source>
        <strain evidence="3">MPL-01</strain>
    </source>
</reference>
<feature type="region of interest" description="Disordered" evidence="1">
    <location>
        <begin position="1"/>
        <end position="56"/>
    </location>
</feature>
<dbReference type="EMBL" id="JAPEVG010000076">
    <property type="protein sequence ID" value="KAJ8487586.1"/>
    <property type="molecule type" value="Genomic_DNA"/>
</dbReference>
<sequence>MPTPTSIKVPHRAATSDGSQTPFWAKTETSSPSSTATQSPGISHSTSGETGDLDVVPPSHPARTLVLCFDGTGDQFDSDNSNVVSFFSLLKKDDRKEQMVYYQTGIGTYSSHQNVSRLRSKVDLVMDEMFAWHLDAHVQDGYEFLMQNYQAGDKISLFGFSRGAYTARALAGMVHKASPITSEPQANIPRPRADHDDTDAAMDRTGGPSPGVQPPAGASTSFKKAFSIDVDIDFIGVWCVPFASRSHPDIPLTMPSFEFDVRRDTVSSVGLFPHRLPFTTSNRAIRTFRHAIALDERRARFQVSLYKHPSKKEAERGTHPGDMPRSDTTYAMLPLLADDDLAQQHQEQEQEAQKQQQSNGGSKQNKDANGSTKPKKNGKKQRRFEREFNSQDGCDSHHETDVLEVWFAGCHCDVGGGSVKDDVPHTLARIPLRWMIRECFKTNTGIRFHGELLRRIGLDPAALHPVVLDRPPPVQPQPEHLDSVAPPVPYTTEEEHEVRDALSPVYDQLSIAPYWWLLEMLPMKKRVQGATPEGKMEKRLTLNMGRGRVVPKRHQPFYVHRSVKVRMEAKDLEDGPYLPKAQYIREPTWVD</sequence>
<feature type="compositionally biased region" description="Low complexity" evidence="1">
    <location>
        <begin position="353"/>
        <end position="363"/>
    </location>
</feature>
<proteinExistence type="predicted"/>
<accession>A0AAD7TZ07</accession>